<dbReference type="Pfam" id="PF24681">
    <property type="entry name" value="Kelch_KLHDC2_KLHL20_DRC7"/>
    <property type="match status" value="1"/>
</dbReference>
<dbReference type="EMBL" id="CBTN010000005">
    <property type="protein sequence ID" value="CDH50060.1"/>
    <property type="molecule type" value="Genomic_DNA"/>
</dbReference>
<dbReference type="STRING" id="1263082.A0A068RK37"/>
<accession>A0A068RK37</accession>
<evidence type="ECO:0000313" key="6">
    <source>
        <dbReference type="Proteomes" id="UP000027586"/>
    </source>
</evidence>
<keyword evidence="4" id="KW-0472">Membrane</keyword>
<evidence type="ECO:0000256" key="3">
    <source>
        <dbReference type="SAM" id="MobiDB-lite"/>
    </source>
</evidence>
<dbReference type="AlphaFoldDB" id="A0A068RK37"/>
<evidence type="ECO:0008006" key="7">
    <source>
        <dbReference type="Google" id="ProtNLM"/>
    </source>
</evidence>
<dbReference type="Proteomes" id="UP000027586">
    <property type="component" value="Unassembled WGS sequence"/>
</dbReference>
<sequence length="919" mass="103981">MRPFSQIGAATIVRDNVLYTMGGLSQYVNTTKPTSNFVGFQLNQLNGNIETEAIDQYNTPKLAYGQAVLLPDNDRVLLFGGKNEDKWDENSTLLVHEYRFSTSMWQQLNVTAANNATNNGTVPRNTHRHTATLAPNGKIYIYGGLVPGTITRWFIYVWEYDPATGRFTEYPMDYRPVSTVSLTGVALPDGKIVYVMGYEWAEAFIFDTNRGVGYKQELSNQTMGKFPDARLGANAILALDNSTILYFGGRERWGSSYYDDALNIAQTKLVAYNEINMLDTKTWTWLPPTEVRGEPAKARYDASAGLLYGKYWMFVGGISEFLWTNDLNVLEIPEANSPPTSVNTSMTLTWLHNITDPDLDRDQNHESVGLGGGANAGIVVGSLVAAMLVITFVWMVRRTNLATLATATAIREALISLVWDRRAGEPLWTAALHSVSKLIFTGLFIAYCVYSIIQIVDSSETTMTMSTPVNQVRLPGMLTNDIRFCFDNFRHSEGKSIQSDIVSRQDARTMDWSGFWTELVASRHMPYYSSSSSGDLRCWLFSTPPDFKLDYQANNPKSNGTRLRFLLASGGTLESNPFLNQSRVHISVYHPDRNPIKAVYNISDRPNLSDDYIQQWLRREANDQQTENSYTVEFNTYSSLSYQLKNHRYLLKTPWNAVGFAQIRNNTPEVETSFRTSIQDGSMMIRNVLDVYPASFADIVEEDQRVDTLMSASGLIGGMLSLFTFILTTLYGARPPSMYGWIMKLPFNKPTRSIERHLLRSFGPLGQPIPFVHPVDPHVLNAQQLQEHRLMETAYSNTTTDDLHAKIRYMEETHHREMEETHNQMAALLKRLQLMELVFKSYYINDEVFNRLHDAHCAEQDHQDNSGTLTPATTADNDGIFTRLFRRRRYRATQNGSDEEQPAHNSAASLLDLPEKHGS</sequence>
<evidence type="ECO:0000313" key="5">
    <source>
        <dbReference type="EMBL" id="CDH50060.1"/>
    </source>
</evidence>
<dbReference type="PANTHER" id="PTHR46093:SF18">
    <property type="entry name" value="FIBRONECTIN TYPE-III DOMAIN-CONTAINING PROTEIN"/>
    <property type="match status" value="1"/>
</dbReference>
<gene>
    <name evidence="5" type="ORF">LCOR_01782.1</name>
</gene>
<protein>
    <recommendedName>
        <fullName evidence="7">Galactose oxidase</fullName>
    </recommendedName>
</protein>
<keyword evidence="4" id="KW-1133">Transmembrane helix</keyword>
<keyword evidence="1" id="KW-0880">Kelch repeat</keyword>
<dbReference type="InterPro" id="IPR015915">
    <property type="entry name" value="Kelch-typ_b-propeller"/>
</dbReference>
<dbReference type="SUPFAM" id="SSF117281">
    <property type="entry name" value="Kelch motif"/>
    <property type="match status" value="1"/>
</dbReference>
<dbReference type="OrthoDB" id="2261647at2759"/>
<keyword evidence="4" id="KW-0812">Transmembrane</keyword>
<feature type="transmembrane region" description="Helical" evidence="4">
    <location>
        <begin position="373"/>
        <end position="394"/>
    </location>
</feature>
<dbReference type="VEuPathDB" id="FungiDB:LCOR_01782.1"/>
<keyword evidence="2" id="KW-0677">Repeat</keyword>
<dbReference type="Gene3D" id="2.130.10.80">
    <property type="entry name" value="Galactose oxidase/kelch, beta-propeller"/>
    <property type="match status" value="1"/>
</dbReference>
<dbReference type="Gene3D" id="2.120.10.80">
    <property type="entry name" value="Kelch-type beta propeller"/>
    <property type="match status" value="1"/>
</dbReference>
<reference evidence="5" key="1">
    <citation type="submission" date="2013-08" db="EMBL/GenBank/DDBJ databases">
        <title>Gene expansion shapes genome architecture in the human pathogen Lichtheimia corymbifera: an evolutionary genomics analysis in the ancient terrestrial Mucorales (Mucoromycotina).</title>
        <authorList>
            <person name="Schwartze V.U."/>
            <person name="Winter S."/>
            <person name="Shelest E."/>
            <person name="Marcet-Houben M."/>
            <person name="Horn F."/>
            <person name="Wehner S."/>
            <person name="Hoffmann K."/>
            <person name="Riege K."/>
            <person name="Sammeth M."/>
            <person name="Nowrousian M."/>
            <person name="Valiante V."/>
            <person name="Linde J."/>
            <person name="Jacobsen I.D."/>
            <person name="Marz M."/>
            <person name="Brakhage A.A."/>
            <person name="Gabaldon T."/>
            <person name="Bocker S."/>
            <person name="Voigt K."/>
        </authorList>
    </citation>
    <scope>NUCLEOTIDE SEQUENCE [LARGE SCALE GENOMIC DNA]</scope>
    <source>
        <strain evidence="5">FSU 9682</strain>
    </source>
</reference>
<dbReference type="InterPro" id="IPR037293">
    <property type="entry name" value="Gal_Oxidase_central_sf"/>
</dbReference>
<evidence type="ECO:0000256" key="4">
    <source>
        <dbReference type="SAM" id="Phobius"/>
    </source>
</evidence>
<feature type="region of interest" description="Disordered" evidence="3">
    <location>
        <begin position="893"/>
        <end position="919"/>
    </location>
</feature>
<name>A0A068RK37_9FUNG</name>
<dbReference type="PANTHER" id="PTHR46093">
    <property type="entry name" value="ACYL-COA-BINDING DOMAIN-CONTAINING PROTEIN 5"/>
    <property type="match status" value="1"/>
</dbReference>
<keyword evidence="6" id="KW-1185">Reference proteome</keyword>
<organism evidence="5 6">
    <name type="scientific">Lichtheimia corymbifera JMRC:FSU:9682</name>
    <dbReference type="NCBI Taxonomy" id="1263082"/>
    <lineage>
        <taxon>Eukaryota</taxon>
        <taxon>Fungi</taxon>
        <taxon>Fungi incertae sedis</taxon>
        <taxon>Mucoromycota</taxon>
        <taxon>Mucoromycotina</taxon>
        <taxon>Mucoromycetes</taxon>
        <taxon>Mucorales</taxon>
        <taxon>Lichtheimiaceae</taxon>
        <taxon>Lichtheimia</taxon>
    </lineage>
</organism>
<evidence type="ECO:0000256" key="1">
    <source>
        <dbReference type="ARBA" id="ARBA00022441"/>
    </source>
</evidence>
<feature type="transmembrane region" description="Helical" evidence="4">
    <location>
        <begin position="714"/>
        <end position="733"/>
    </location>
</feature>
<comment type="caution">
    <text evidence="5">The sequence shown here is derived from an EMBL/GenBank/DDBJ whole genome shotgun (WGS) entry which is preliminary data.</text>
</comment>
<evidence type="ECO:0000256" key="2">
    <source>
        <dbReference type="ARBA" id="ARBA00022737"/>
    </source>
</evidence>
<proteinExistence type="predicted"/>